<protein>
    <submittedName>
        <fullName evidence="1">Uncharacterized protein</fullName>
    </submittedName>
</protein>
<keyword evidence="2" id="KW-1185">Reference proteome</keyword>
<dbReference type="Proteomes" id="UP000518752">
    <property type="component" value="Unassembled WGS sequence"/>
</dbReference>
<comment type="caution">
    <text evidence="1">The sequence shown here is derived from an EMBL/GenBank/DDBJ whole genome shotgun (WGS) entry which is preliminary data.</text>
</comment>
<proteinExistence type="predicted"/>
<evidence type="ECO:0000313" key="1">
    <source>
        <dbReference type="EMBL" id="KAF5390411.1"/>
    </source>
</evidence>
<organism evidence="1 2">
    <name type="scientific">Collybiopsis confluens</name>
    <dbReference type="NCBI Taxonomy" id="2823264"/>
    <lineage>
        <taxon>Eukaryota</taxon>
        <taxon>Fungi</taxon>
        <taxon>Dikarya</taxon>
        <taxon>Basidiomycota</taxon>
        <taxon>Agaricomycotina</taxon>
        <taxon>Agaricomycetes</taxon>
        <taxon>Agaricomycetidae</taxon>
        <taxon>Agaricales</taxon>
        <taxon>Marasmiineae</taxon>
        <taxon>Omphalotaceae</taxon>
        <taxon>Collybiopsis</taxon>
    </lineage>
</organism>
<accession>A0A8H5ME72</accession>
<name>A0A8H5ME72_9AGAR</name>
<sequence>MHCGPHLSHGFPSLVILRIKNLYLERATLDTFLAFFPTLRTISLEKVREYSKLGTGAYAAYPNLSELYLEVQCIDAWAGIMLPNARIIEIGEELFPLLDADDVSRLGRFLKQCSSVTDLKVDITFWNPLQFALLVQTVLSEHTLYPRLRSLSIRVGSAACLQDPERVGWLQHLMRLAQWKSRRRMESANSDHTFVEFSRFQMIMWPHRSSMTTPLPDEEDQESFRIIRDRLSSVGVETVILWSGSPYYFE</sequence>
<dbReference type="EMBL" id="JAACJN010000015">
    <property type="protein sequence ID" value="KAF5390411.1"/>
    <property type="molecule type" value="Genomic_DNA"/>
</dbReference>
<gene>
    <name evidence="1" type="ORF">D9757_005270</name>
</gene>
<dbReference type="AlphaFoldDB" id="A0A8H5ME72"/>
<dbReference type="SUPFAM" id="SSF52047">
    <property type="entry name" value="RNI-like"/>
    <property type="match status" value="1"/>
</dbReference>
<reference evidence="1 2" key="1">
    <citation type="journal article" date="2020" name="ISME J.">
        <title>Uncovering the hidden diversity of litter-decomposition mechanisms in mushroom-forming fungi.</title>
        <authorList>
            <person name="Floudas D."/>
            <person name="Bentzer J."/>
            <person name="Ahren D."/>
            <person name="Johansson T."/>
            <person name="Persson P."/>
            <person name="Tunlid A."/>
        </authorList>
    </citation>
    <scope>NUCLEOTIDE SEQUENCE [LARGE SCALE GENOMIC DNA]</scope>
    <source>
        <strain evidence="1 2">CBS 406.79</strain>
    </source>
</reference>
<evidence type="ECO:0000313" key="2">
    <source>
        <dbReference type="Proteomes" id="UP000518752"/>
    </source>
</evidence>